<sequence>MDSYRIRTSGTLRSHWSTRLPSRCTRHRVLRQFRFQQLIPVAPEDLWQAIFALERAETSVIPCRKGTTKPFKSKDNGWRGRPINRAHAITDPNGASDDAHTTAPSNYARCMS</sequence>
<dbReference type="OrthoDB" id="1001800at2759"/>
<organism evidence="2 3">
    <name type="scientific">Gossypium harknessii</name>
    <dbReference type="NCBI Taxonomy" id="34285"/>
    <lineage>
        <taxon>Eukaryota</taxon>
        <taxon>Viridiplantae</taxon>
        <taxon>Streptophyta</taxon>
        <taxon>Embryophyta</taxon>
        <taxon>Tracheophyta</taxon>
        <taxon>Spermatophyta</taxon>
        <taxon>Magnoliopsida</taxon>
        <taxon>eudicotyledons</taxon>
        <taxon>Gunneridae</taxon>
        <taxon>Pentapetalae</taxon>
        <taxon>rosids</taxon>
        <taxon>malvids</taxon>
        <taxon>Malvales</taxon>
        <taxon>Malvaceae</taxon>
        <taxon>Malvoideae</taxon>
        <taxon>Gossypium</taxon>
    </lineage>
</organism>
<proteinExistence type="predicted"/>
<evidence type="ECO:0000313" key="3">
    <source>
        <dbReference type="Proteomes" id="UP000593560"/>
    </source>
</evidence>
<keyword evidence="3" id="KW-1185">Reference proteome</keyword>
<name>A0A7J9HY45_9ROSI</name>
<accession>A0A7J9HY45</accession>
<gene>
    <name evidence="2" type="ORF">Gohar_020547</name>
</gene>
<evidence type="ECO:0000256" key="1">
    <source>
        <dbReference type="SAM" id="MobiDB-lite"/>
    </source>
</evidence>
<dbReference type="Proteomes" id="UP000593560">
    <property type="component" value="Unassembled WGS sequence"/>
</dbReference>
<evidence type="ECO:0000313" key="2">
    <source>
        <dbReference type="EMBL" id="MBA0814740.1"/>
    </source>
</evidence>
<feature type="region of interest" description="Disordered" evidence="1">
    <location>
        <begin position="66"/>
        <end position="112"/>
    </location>
</feature>
<dbReference type="EMBL" id="JABFAD010000012">
    <property type="protein sequence ID" value="MBA0814740.1"/>
    <property type="molecule type" value="Genomic_DNA"/>
</dbReference>
<comment type="caution">
    <text evidence="2">The sequence shown here is derived from an EMBL/GenBank/DDBJ whole genome shotgun (WGS) entry which is preliminary data.</text>
</comment>
<reference evidence="2 3" key="1">
    <citation type="journal article" date="2019" name="Genome Biol. Evol.">
        <title>Insights into the evolution of the New World diploid cottons (Gossypium, subgenus Houzingenia) based on genome sequencing.</title>
        <authorList>
            <person name="Grover C.E."/>
            <person name="Arick M.A. 2nd"/>
            <person name="Thrash A."/>
            <person name="Conover J.L."/>
            <person name="Sanders W.S."/>
            <person name="Peterson D.G."/>
            <person name="Frelichowski J.E."/>
            <person name="Scheffler J.A."/>
            <person name="Scheffler B.E."/>
            <person name="Wendel J.F."/>
        </authorList>
    </citation>
    <scope>NUCLEOTIDE SEQUENCE [LARGE SCALE GENOMIC DNA]</scope>
    <source>
        <strain evidence="2">0</strain>
        <tissue evidence="2">Leaf</tissue>
    </source>
</reference>
<protein>
    <submittedName>
        <fullName evidence="2">Uncharacterized protein</fullName>
    </submittedName>
</protein>
<dbReference type="AlphaFoldDB" id="A0A7J9HY45"/>